<comment type="caution">
    <text evidence="1">The sequence shown here is derived from an EMBL/GenBank/DDBJ whole genome shotgun (WGS) entry which is preliminary data.</text>
</comment>
<dbReference type="EMBL" id="QGKY02000190">
    <property type="protein sequence ID" value="KAF2588864.1"/>
    <property type="molecule type" value="Genomic_DNA"/>
</dbReference>
<evidence type="ECO:0000313" key="1">
    <source>
        <dbReference type="EMBL" id="KAF2588864.1"/>
    </source>
</evidence>
<protein>
    <submittedName>
        <fullName evidence="1">Uncharacterized protein</fullName>
    </submittedName>
</protein>
<accession>A0A8S9K395</accession>
<dbReference type="AlphaFoldDB" id="A0A8S9K395"/>
<reference evidence="1" key="1">
    <citation type="submission" date="2019-12" db="EMBL/GenBank/DDBJ databases">
        <title>Genome sequencing and annotation of Brassica cretica.</title>
        <authorList>
            <person name="Studholme D.J."/>
            <person name="Sarris P.F."/>
        </authorList>
    </citation>
    <scope>NUCLEOTIDE SEQUENCE</scope>
    <source>
        <strain evidence="1">PFS-102/07</strain>
        <tissue evidence="1">Leaf</tissue>
    </source>
</reference>
<organism evidence="1">
    <name type="scientific">Brassica cretica</name>
    <name type="common">Mustard</name>
    <dbReference type="NCBI Taxonomy" id="69181"/>
    <lineage>
        <taxon>Eukaryota</taxon>
        <taxon>Viridiplantae</taxon>
        <taxon>Streptophyta</taxon>
        <taxon>Embryophyta</taxon>
        <taxon>Tracheophyta</taxon>
        <taxon>Spermatophyta</taxon>
        <taxon>Magnoliopsida</taxon>
        <taxon>eudicotyledons</taxon>
        <taxon>Gunneridae</taxon>
        <taxon>Pentapetalae</taxon>
        <taxon>rosids</taxon>
        <taxon>malvids</taxon>
        <taxon>Brassicales</taxon>
        <taxon>Brassicaceae</taxon>
        <taxon>Brassiceae</taxon>
        <taxon>Brassica</taxon>
    </lineage>
</organism>
<name>A0A8S9K395_BRACR</name>
<sequence length="110" mass="13035">MQYMQPVHARRHVEHEVDQPSTRCSDACDRAMRPDMWRTWCLLAWSQTMHPDSTWRRFCSSEERSVLVETSSRPVWTWVYLRRSVLVKSLSLRLAANFKLSGRKTSSSVY</sequence>
<gene>
    <name evidence="1" type="ORF">F2Q70_00040575</name>
</gene>
<proteinExistence type="predicted"/>